<dbReference type="RefSeq" id="WP_222608295.1">
    <property type="nucleotide sequence ID" value="NZ_CP081958.1"/>
</dbReference>
<dbReference type="AlphaFoldDB" id="A0A8T8WF66"/>
<evidence type="ECO:0000313" key="1">
    <source>
        <dbReference type="EMBL" id="QZP38495.1"/>
    </source>
</evidence>
<reference evidence="1 2" key="1">
    <citation type="journal article" date="2021" name="Int. J. Syst. Evol. Microbiol.">
        <title>Halobaculum halophilum sp. nov. and Halobaculum salinum sp. nov., isolated from salt lake and saline soil.</title>
        <authorList>
            <person name="Cui H.L."/>
            <person name="Shi X.W."/>
            <person name="Yin X.M."/>
            <person name="Yang X.Y."/>
            <person name="Hou J."/>
            <person name="Zhu L."/>
        </authorList>
    </citation>
    <scope>NUCLEOTIDE SEQUENCE [LARGE SCALE GENOMIC DNA]</scope>
    <source>
        <strain evidence="1 2">NBRC 109044</strain>
    </source>
</reference>
<dbReference type="GeneID" id="67177469"/>
<organism evidence="1 2">
    <name type="scientific">Halobaculum magnesiiphilum</name>
    <dbReference type="NCBI Taxonomy" id="1017351"/>
    <lineage>
        <taxon>Archaea</taxon>
        <taxon>Methanobacteriati</taxon>
        <taxon>Methanobacteriota</taxon>
        <taxon>Stenosarchaea group</taxon>
        <taxon>Halobacteria</taxon>
        <taxon>Halobacteriales</taxon>
        <taxon>Haloferacaceae</taxon>
        <taxon>Halobaculum</taxon>
    </lineage>
</organism>
<evidence type="ECO:0000313" key="2">
    <source>
        <dbReference type="Proteomes" id="UP000826254"/>
    </source>
</evidence>
<dbReference type="KEGG" id="hmp:K6T50_04965"/>
<gene>
    <name evidence="1" type="ORF">K6T50_04965</name>
</gene>
<name>A0A8T8WF66_9EURY</name>
<proteinExistence type="predicted"/>
<accession>A0A8T8WF66</accession>
<dbReference type="EMBL" id="CP081958">
    <property type="protein sequence ID" value="QZP38495.1"/>
    <property type="molecule type" value="Genomic_DNA"/>
</dbReference>
<protein>
    <submittedName>
        <fullName evidence="1">Uncharacterized protein</fullName>
    </submittedName>
</protein>
<keyword evidence="2" id="KW-1185">Reference proteome</keyword>
<sequence length="419" mass="45710">MASAARSLTEPQVLAHTKRRLFPDDADDGYAVVDTQFAADRWLADGAIDSSVTELLAPFNHVRVGSGYPDLVGVRVLDPDLLAVDRLGEEPPLVAVEAKGYDDRGGVDVERGVVQAYDRLDEANAVYVAAPVASIGGSVRTLARELNVGVLAVDADGAVDAVEVPRVVGNRTTSETTAIRFQASAQGVADKSFGLNHPKNYLAYPLALYHPDETERVLSEHVVRAVDAARTGAAFLNLVEERPDGVRLTPLGKEVVRFALAEYGSVESALAEFDEWKRSRRRFSDIAPKWGLLTRRVVYAYPATQLLVEELQRLHEDGVPEPTLPQVVEYLHELHPSFTVELFVRGDDDVRGRVLDADGELQRAALTDGDVYHAPTVFQLKAMLYHAGILTTRGTEPSNLDPTADTWALREQVSPTGGR</sequence>
<dbReference type="Proteomes" id="UP000826254">
    <property type="component" value="Chromosome"/>
</dbReference>